<sequence>MADHTRPRSEVLSRRRLLGAALAAGVHVRLQPLGDLHGGIHGPGH</sequence>
<dbReference type="Proteomes" id="UP001183226">
    <property type="component" value="Unassembled WGS sequence"/>
</dbReference>
<protein>
    <recommendedName>
        <fullName evidence="3">Twin-arginine translocation signal domain-containing protein</fullName>
    </recommendedName>
</protein>
<reference evidence="2" key="1">
    <citation type="submission" date="2023-07" db="EMBL/GenBank/DDBJ databases">
        <title>30 novel species of actinomycetes from the DSMZ collection.</title>
        <authorList>
            <person name="Nouioui I."/>
        </authorList>
    </citation>
    <scope>NUCLEOTIDE SEQUENCE [LARGE SCALE GENOMIC DNA]</scope>
    <source>
        <strain evidence="2">DSM 45055</strain>
    </source>
</reference>
<evidence type="ECO:0008006" key="3">
    <source>
        <dbReference type="Google" id="ProtNLM"/>
    </source>
</evidence>
<organism evidence="1 2">
    <name type="scientific">Streptomonospora wellingtoniae</name>
    <dbReference type="NCBI Taxonomy" id="3075544"/>
    <lineage>
        <taxon>Bacteria</taxon>
        <taxon>Bacillati</taxon>
        <taxon>Actinomycetota</taxon>
        <taxon>Actinomycetes</taxon>
        <taxon>Streptosporangiales</taxon>
        <taxon>Nocardiopsidaceae</taxon>
        <taxon>Streptomonospora</taxon>
    </lineage>
</organism>
<proteinExistence type="predicted"/>
<dbReference type="RefSeq" id="WP_311545531.1">
    <property type="nucleotide sequence ID" value="NZ_JAVREK010000012.1"/>
</dbReference>
<accession>A0ABU2KV85</accession>
<gene>
    <name evidence="1" type="ORF">RM446_13045</name>
</gene>
<evidence type="ECO:0000313" key="2">
    <source>
        <dbReference type="Proteomes" id="UP001183226"/>
    </source>
</evidence>
<name>A0ABU2KV85_9ACTN</name>
<keyword evidence="2" id="KW-1185">Reference proteome</keyword>
<comment type="caution">
    <text evidence="1">The sequence shown here is derived from an EMBL/GenBank/DDBJ whole genome shotgun (WGS) entry which is preliminary data.</text>
</comment>
<evidence type="ECO:0000313" key="1">
    <source>
        <dbReference type="EMBL" id="MDT0303043.1"/>
    </source>
</evidence>
<dbReference type="EMBL" id="JAVREK010000012">
    <property type="protein sequence ID" value="MDT0303043.1"/>
    <property type="molecule type" value="Genomic_DNA"/>
</dbReference>